<organism evidence="1 2">
    <name type="scientific">Parelaphostrongylus tenuis</name>
    <name type="common">Meningeal worm</name>
    <dbReference type="NCBI Taxonomy" id="148309"/>
    <lineage>
        <taxon>Eukaryota</taxon>
        <taxon>Metazoa</taxon>
        <taxon>Ecdysozoa</taxon>
        <taxon>Nematoda</taxon>
        <taxon>Chromadorea</taxon>
        <taxon>Rhabditida</taxon>
        <taxon>Rhabditina</taxon>
        <taxon>Rhabditomorpha</taxon>
        <taxon>Strongyloidea</taxon>
        <taxon>Metastrongylidae</taxon>
        <taxon>Parelaphostrongylus</taxon>
    </lineage>
</organism>
<evidence type="ECO:0000313" key="1">
    <source>
        <dbReference type="EMBL" id="KAJ1372111.1"/>
    </source>
</evidence>
<accession>A0AAD5WJH1</accession>
<dbReference type="Proteomes" id="UP001196413">
    <property type="component" value="Unassembled WGS sequence"/>
</dbReference>
<reference evidence="1" key="1">
    <citation type="submission" date="2021-06" db="EMBL/GenBank/DDBJ databases">
        <title>Parelaphostrongylus tenuis whole genome reference sequence.</title>
        <authorList>
            <person name="Garwood T.J."/>
            <person name="Larsen P.A."/>
            <person name="Fountain-Jones N.M."/>
            <person name="Garbe J.R."/>
            <person name="Macchietto M.G."/>
            <person name="Kania S.A."/>
            <person name="Gerhold R.W."/>
            <person name="Richards J.E."/>
            <person name="Wolf T.M."/>
        </authorList>
    </citation>
    <scope>NUCLEOTIDE SEQUENCE</scope>
    <source>
        <strain evidence="1">MNPRO001-30</strain>
        <tissue evidence="1">Meninges</tissue>
    </source>
</reference>
<comment type="caution">
    <text evidence="1">The sequence shown here is derived from an EMBL/GenBank/DDBJ whole genome shotgun (WGS) entry which is preliminary data.</text>
</comment>
<dbReference type="EMBL" id="JAHQIW010007094">
    <property type="protein sequence ID" value="KAJ1372111.1"/>
    <property type="molecule type" value="Genomic_DNA"/>
</dbReference>
<name>A0AAD5WJH1_PARTN</name>
<keyword evidence="2" id="KW-1185">Reference proteome</keyword>
<evidence type="ECO:0000313" key="2">
    <source>
        <dbReference type="Proteomes" id="UP001196413"/>
    </source>
</evidence>
<dbReference type="AlphaFoldDB" id="A0AAD5WJH1"/>
<proteinExistence type="predicted"/>
<gene>
    <name evidence="1" type="ORF">KIN20_034182</name>
</gene>
<protein>
    <submittedName>
        <fullName evidence="1">Uncharacterized protein</fullName>
    </submittedName>
</protein>
<sequence>MFDEKDLGKVAQYYIAINDEDRAILALEAFVLRSKEFGRSADNQHETLIG</sequence>